<gene>
    <name evidence="3" type="ORF">ECEC1870_2695</name>
</gene>
<protein>
    <submittedName>
        <fullName evidence="3">Host specificity protein</fullName>
    </submittedName>
</protein>
<dbReference type="InterPro" id="IPR057587">
    <property type="entry name" value="GpJ_Ig_second"/>
</dbReference>
<dbReference type="InterPro" id="IPR003961">
    <property type="entry name" value="FN3_dom"/>
</dbReference>
<dbReference type="AlphaFoldDB" id="A0AAV3H7Y4"/>
<evidence type="ECO:0000313" key="4">
    <source>
        <dbReference type="Proteomes" id="UP000006789"/>
    </source>
</evidence>
<feature type="non-terminal residue" evidence="3">
    <location>
        <position position="228"/>
    </location>
</feature>
<dbReference type="SUPFAM" id="SSF49265">
    <property type="entry name" value="Fibronectin type III"/>
    <property type="match status" value="1"/>
</dbReference>
<dbReference type="InterPro" id="IPR036116">
    <property type="entry name" value="FN3_sf"/>
</dbReference>
<dbReference type="Gene3D" id="2.60.40.10">
    <property type="entry name" value="Immunoglobulins"/>
    <property type="match status" value="1"/>
</dbReference>
<dbReference type="Pfam" id="PF24489">
    <property type="entry name" value="Ig_J_second"/>
    <property type="match status" value="1"/>
</dbReference>
<dbReference type="InterPro" id="IPR013783">
    <property type="entry name" value="Ig-like_fold"/>
</dbReference>
<dbReference type="EMBL" id="AMVG01000380">
    <property type="protein sequence ID" value="EKJ44084.1"/>
    <property type="molecule type" value="Genomic_DNA"/>
</dbReference>
<dbReference type="RefSeq" id="WP_000299086.1">
    <property type="nucleotide sequence ID" value="NZ_JH945086.1"/>
</dbReference>
<reference evidence="3 4" key="1">
    <citation type="submission" date="2012-06" db="EMBL/GenBank/DDBJ databases">
        <title>Genomic anatomy of Escherichia coli O157:H7 outbreaks.</title>
        <authorList>
            <person name="Eppinger M."/>
            <person name="Daugherty S."/>
            <person name="Agrawal S."/>
            <person name="Galens K."/>
            <person name="Tallon L."/>
            <person name="Shefchek K."/>
            <person name="Parankush S."/>
            <person name="Cebula T.A."/>
            <person name="Feng P."/>
            <person name="Soderlund R."/>
            <person name="Mammel M.K."/>
            <person name="DebRoy C."/>
            <person name="Dudley E.G."/>
            <person name="Tarr P.I."/>
            <person name="Fraser-Liggett C."/>
            <person name="Ravel J."/>
        </authorList>
    </citation>
    <scope>NUCLEOTIDE SEQUENCE [LARGE SCALE GENOMIC DNA]</scope>
    <source>
        <strain evidence="3 4">EC1870</strain>
    </source>
</reference>
<dbReference type="PANTHER" id="PTHR36251">
    <property type="entry name" value="FELS-1 PROPHAGE HOST SPECIFICITY PROTEIN-RELATED"/>
    <property type="match status" value="1"/>
</dbReference>
<feature type="non-terminal residue" evidence="3">
    <location>
        <position position="1"/>
    </location>
</feature>
<proteinExistence type="predicted"/>
<evidence type="ECO:0000313" key="3">
    <source>
        <dbReference type="EMBL" id="EKJ44084.1"/>
    </source>
</evidence>
<evidence type="ECO:0000259" key="2">
    <source>
        <dbReference type="Pfam" id="PF24489"/>
    </source>
</evidence>
<dbReference type="Proteomes" id="UP000006789">
    <property type="component" value="Unassembled WGS sequence"/>
</dbReference>
<sequence length="228" mass="25154">PSLRRRLFRCVSIRENTDGTFAITAVQHVPEKEAIVDNGAHFDGDQSGTLNSVIPPAVQHLTVEVSAADSQYLAQAKWDTPRVVKGVRFSLRLTSGSGQDSRLVTTAITADTEHRFSGLPLGEYTLTVRAINSYGQQGEPAITTFRINAPAKPATIELTPGYFQITAVPVLAVYDPTVQFEFWFSEKRITNTAQVEKSARYLGSGSQWTVQGSRIKPGTDFWFYVRSV</sequence>
<accession>A0AAV3H7Y4</accession>
<dbReference type="CDD" id="cd00063">
    <property type="entry name" value="FN3"/>
    <property type="match status" value="1"/>
</dbReference>
<feature type="domain" description="Tip attachment protein J Fn3-1" evidence="1">
    <location>
        <begin position="47"/>
        <end position="150"/>
    </location>
</feature>
<dbReference type="Pfam" id="PF24421">
    <property type="entry name" value="Ig_J"/>
    <property type="match status" value="1"/>
</dbReference>
<dbReference type="InterPro" id="IPR055383">
    <property type="entry name" value="FN3-1_GpJ"/>
</dbReference>
<name>A0AAV3H7Y4_ECOLX</name>
<dbReference type="InterPro" id="IPR053171">
    <property type="entry name" value="Viral_Tip_Attach_Protein"/>
</dbReference>
<dbReference type="PANTHER" id="PTHR36251:SF2">
    <property type="entry name" value="GIFSY-2 PROPHAGE HOST SPECIFICITY PROTEIN J, PHAGE LAMBDA"/>
    <property type="match status" value="1"/>
</dbReference>
<organism evidence="3 4">
    <name type="scientific">Escherichia coli EC1870</name>
    <dbReference type="NCBI Taxonomy" id="1005554"/>
    <lineage>
        <taxon>Bacteria</taxon>
        <taxon>Pseudomonadati</taxon>
        <taxon>Pseudomonadota</taxon>
        <taxon>Gammaproteobacteria</taxon>
        <taxon>Enterobacterales</taxon>
        <taxon>Enterobacteriaceae</taxon>
        <taxon>Escherichia</taxon>
    </lineage>
</organism>
<comment type="caution">
    <text evidence="3">The sequence shown here is derived from an EMBL/GenBank/DDBJ whole genome shotgun (WGS) entry which is preliminary data.</text>
</comment>
<evidence type="ECO:0000259" key="1">
    <source>
        <dbReference type="Pfam" id="PF24421"/>
    </source>
</evidence>
<feature type="domain" description="Tip attachment protein J second Ig-like" evidence="2">
    <location>
        <begin position="152"/>
        <end position="228"/>
    </location>
</feature>